<dbReference type="GO" id="GO:0006281">
    <property type="term" value="P:DNA repair"/>
    <property type="evidence" value="ECO:0007669"/>
    <property type="project" value="TreeGrafter"/>
</dbReference>
<dbReference type="InterPro" id="IPR041492">
    <property type="entry name" value="HAD_2"/>
</dbReference>
<dbReference type="EMBL" id="AEVO01000153">
    <property type="protein sequence ID" value="EFY06113.1"/>
    <property type="molecule type" value="Genomic_DNA"/>
</dbReference>
<proteinExistence type="predicted"/>
<dbReference type="SFLD" id="SFLDS00003">
    <property type="entry name" value="Haloacid_Dehalogenase"/>
    <property type="match status" value="1"/>
</dbReference>
<evidence type="ECO:0000313" key="2">
    <source>
        <dbReference type="Proteomes" id="UP000018458"/>
    </source>
</evidence>
<dbReference type="Pfam" id="PF13419">
    <property type="entry name" value="HAD_2"/>
    <property type="match status" value="1"/>
</dbReference>
<dbReference type="InterPro" id="IPR023198">
    <property type="entry name" value="PGP-like_dom2"/>
</dbReference>
<dbReference type="PANTHER" id="PTHR43434:SF24">
    <property type="entry name" value="HYDROLASE-RELATED"/>
    <property type="match status" value="1"/>
</dbReference>
<dbReference type="SFLD" id="SFLDG01129">
    <property type="entry name" value="C1.5:_HAD__Beta-PGM__Phosphata"/>
    <property type="match status" value="1"/>
</dbReference>
<dbReference type="Proteomes" id="UP000018458">
    <property type="component" value="Unassembled WGS sequence"/>
</dbReference>
<dbReference type="STRING" id="762983.HMPREF9444_02141"/>
<comment type="caution">
    <text evidence="1">The sequence shown here is derived from an EMBL/GenBank/DDBJ whole genome shotgun (WGS) entry which is preliminary data.</text>
</comment>
<dbReference type="GO" id="GO:0008967">
    <property type="term" value="F:phosphoglycolate phosphatase activity"/>
    <property type="evidence" value="ECO:0007669"/>
    <property type="project" value="TreeGrafter"/>
</dbReference>
<dbReference type="RefSeq" id="WP_009144277.1">
    <property type="nucleotide sequence ID" value="NZ_GL831073.1"/>
</dbReference>
<gene>
    <name evidence="1" type="ORF">HMPREF9444_02141</name>
</gene>
<dbReference type="AlphaFoldDB" id="E8LMY9"/>
<dbReference type="HOGENOM" id="CLU_045011_19_1_6"/>
<dbReference type="InterPro" id="IPR023214">
    <property type="entry name" value="HAD_sf"/>
</dbReference>
<sequence length="235" mass="25807">MHFTQGRRDLIDTEKFSLFKHEIKAVVFDIDGTLADTIGQIIECTRLTFSHHSLPIPPQADIQSIIGKKLLEGLTSLLPQDKKSLGEAVTATYRSFYAADEKLRQNILFNGVNELFTLLKNKNYKIGIASGKSTAGINRTLEETGLDVFVDAVCSGDEVPSKPDKAMMLTVAERLFLEPHELLGVGDAGMDIEMYHNAGSHSCAVESGVWSGDGFKVLKPEITVPDVSHLIKLFS</sequence>
<dbReference type="Gene3D" id="1.10.150.240">
    <property type="entry name" value="Putative phosphatase, domain 2"/>
    <property type="match status" value="1"/>
</dbReference>
<dbReference type="eggNOG" id="COG0546">
    <property type="taxonomic scope" value="Bacteria"/>
</dbReference>
<accession>E8LMY9</accession>
<dbReference type="NCBIfam" id="TIGR01549">
    <property type="entry name" value="HAD-SF-IA-v1"/>
    <property type="match status" value="1"/>
</dbReference>
<dbReference type="OrthoDB" id="9776368at2"/>
<dbReference type="InterPro" id="IPR050155">
    <property type="entry name" value="HAD-like_hydrolase_sf"/>
</dbReference>
<keyword evidence="1" id="KW-0378">Hydrolase</keyword>
<dbReference type="GO" id="GO:0005829">
    <property type="term" value="C:cytosol"/>
    <property type="evidence" value="ECO:0007669"/>
    <property type="project" value="TreeGrafter"/>
</dbReference>
<dbReference type="SUPFAM" id="SSF56784">
    <property type="entry name" value="HAD-like"/>
    <property type="match status" value="1"/>
</dbReference>
<protein>
    <submittedName>
        <fullName evidence="1">HAD hydrolase, family IA, variant 3</fullName>
    </submittedName>
</protein>
<keyword evidence="2" id="KW-1185">Reference proteome</keyword>
<evidence type="ECO:0000313" key="1">
    <source>
        <dbReference type="EMBL" id="EFY06113.1"/>
    </source>
</evidence>
<dbReference type="Gene3D" id="3.40.50.1000">
    <property type="entry name" value="HAD superfamily/HAD-like"/>
    <property type="match status" value="1"/>
</dbReference>
<dbReference type="InterPro" id="IPR036412">
    <property type="entry name" value="HAD-like_sf"/>
</dbReference>
<name>E8LMY9_SUCHY</name>
<dbReference type="InterPro" id="IPR006439">
    <property type="entry name" value="HAD-SF_hydro_IA"/>
</dbReference>
<dbReference type="PANTHER" id="PTHR43434">
    <property type="entry name" value="PHOSPHOGLYCOLATE PHOSPHATASE"/>
    <property type="match status" value="1"/>
</dbReference>
<reference evidence="1 2" key="1">
    <citation type="submission" date="2011-01" db="EMBL/GenBank/DDBJ databases">
        <authorList>
            <person name="Weinstock G."/>
            <person name="Sodergren E."/>
            <person name="Clifton S."/>
            <person name="Fulton L."/>
            <person name="Fulton B."/>
            <person name="Courtney L."/>
            <person name="Fronick C."/>
            <person name="Harrison M."/>
            <person name="Strong C."/>
            <person name="Farmer C."/>
            <person name="Delahaunty K."/>
            <person name="Markovic C."/>
            <person name="Hall O."/>
            <person name="Minx P."/>
            <person name="Tomlinson C."/>
            <person name="Mitreva M."/>
            <person name="Hou S."/>
            <person name="Chen J."/>
            <person name="Wollam A."/>
            <person name="Pepin K.H."/>
            <person name="Johnson M."/>
            <person name="Bhonagiri V."/>
            <person name="Zhang X."/>
            <person name="Suruliraj S."/>
            <person name="Warren W."/>
            <person name="Chinwalla A."/>
            <person name="Mardis E.R."/>
            <person name="Wilson R.K."/>
        </authorList>
    </citation>
    <scope>NUCLEOTIDE SEQUENCE [LARGE SCALE GENOMIC DNA]</scope>
    <source>
        <strain evidence="2">DSM 22608 / JCM 16073 / KCTC 15190 / YIT 12066</strain>
    </source>
</reference>
<organism evidence="1 2">
    <name type="scientific">Succinatimonas hippei (strain DSM 22608 / JCM 16073 / KCTC 15190 / YIT 12066)</name>
    <dbReference type="NCBI Taxonomy" id="762983"/>
    <lineage>
        <taxon>Bacteria</taxon>
        <taxon>Pseudomonadati</taxon>
        <taxon>Pseudomonadota</taxon>
        <taxon>Gammaproteobacteria</taxon>
        <taxon>Aeromonadales</taxon>
        <taxon>Succinivibrionaceae</taxon>
        <taxon>Succinatimonas</taxon>
    </lineage>
</organism>